<keyword evidence="4" id="KW-1185">Reference proteome</keyword>
<dbReference type="PANTHER" id="PTHR30290">
    <property type="entry name" value="PERIPLASMIC BINDING COMPONENT OF ABC TRANSPORTER"/>
    <property type="match status" value="1"/>
</dbReference>
<dbReference type="SUPFAM" id="SSF53850">
    <property type="entry name" value="Periplasmic binding protein-like II"/>
    <property type="match status" value="1"/>
</dbReference>
<dbReference type="GO" id="GO:0042597">
    <property type="term" value="C:periplasmic space"/>
    <property type="evidence" value="ECO:0007669"/>
    <property type="project" value="UniProtKB-ARBA"/>
</dbReference>
<dbReference type="InterPro" id="IPR039424">
    <property type="entry name" value="SBP_5"/>
</dbReference>
<feature type="signal peptide" evidence="1">
    <location>
        <begin position="1"/>
        <end position="28"/>
    </location>
</feature>
<dbReference type="PIRSF" id="PIRSF002741">
    <property type="entry name" value="MppA"/>
    <property type="match status" value="1"/>
</dbReference>
<dbReference type="PROSITE" id="PS51257">
    <property type="entry name" value="PROKAR_LIPOPROTEIN"/>
    <property type="match status" value="1"/>
</dbReference>
<proteinExistence type="predicted"/>
<dbReference type="GO" id="GO:0043190">
    <property type="term" value="C:ATP-binding cassette (ABC) transporter complex"/>
    <property type="evidence" value="ECO:0007669"/>
    <property type="project" value="InterPro"/>
</dbReference>
<feature type="chain" id="PRO_5042527828" evidence="1">
    <location>
        <begin position="29"/>
        <end position="585"/>
    </location>
</feature>
<keyword evidence="1" id="KW-0732">Signal</keyword>
<evidence type="ECO:0000256" key="1">
    <source>
        <dbReference type="SAM" id="SignalP"/>
    </source>
</evidence>
<protein>
    <submittedName>
        <fullName evidence="3">Peptide/nickel transport system substrate-binding protein</fullName>
    </submittedName>
</protein>
<dbReference type="InterPro" id="IPR000914">
    <property type="entry name" value="SBP_5_dom"/>
</dbReference>
<dbReference type="AlphaFoldDB" id="A0AAJ1WEC0"/>
<feature type="domain" description="Solute-binding protein family 5" evidence="2">
    <location>
        <begin position="96"/>
        <end position="495"/>
    </location>
</feature>
<accession>A0AAJ1WEC0</accession>
<dbReference type="Proteomes" id="UP001239267">
    <property type="component" value="Unassembled WGS sequence"/>
</dbReference>
<dbReference type="Pfam" id="PF00496">
    <property type="entry name" value="SBP_bac_5"/>
    <property type="match status" value="1"/>
</dbReference>
<gene>
    <name evidence="3" type="ORF">J2T23_000705</name>
</gene>
<dbReference type="CDD" id="cd08501">
    <property type="entry name" value="PBP2_Lpqw"/>
    <property type="match status" value="1"/>
</dbReference>
<sequence>MPVRRLMQLLTAALAAALVLSGCSGGSAPSVVVGEAKRGGSVTVAEVNAFSSFNPYSAGGNTDINSKIGAITHSGFYYLDDSSKVVRNDKFGHFEKVSDQPLKVKYTVNEGVKWSDGAPIGAADLLLAWAAGSGYFDDVDPVAGKGTKYFSVASDTTGLAGTLFPDIGSDGRSITIVYAAPYADWEVAFDVGLPAHVVAAKSGLNDEKDLVNLLKDTPRGNPEKPASNPALKKVSDFWNTGFDAKSIPDDPALYLSSGPYIVRDIVPGVSMKLVRNRDYVWGAEPWLDEINVRFTGAVPAAVDALRSGQADIISPQPSASTDSLLSGLSSQGITVQRYKQSAYDHLDLNFTGTFSDKDVREAFLKTVPRQAIVDAVVGTQDTKPLDSQVFLPGQPKYDDTVRNNGSADYAKVDIDGAKKLLKGASPSIRILYNRDNPNRARAFGLIRDSAALAGFKVVDGGLASADWPAALSRGGFEAALSGWIGTEVGVSRVPQIFRTGAGSNFTGYSDGDADKIMEQLAATTDLGKQDELLAEIDKHVWEDAYGLPLYQTLGTTAFSSRVAGVKTSPGPLGVWWNVWDWRLSQ</sequence>
<dbReference type="Gene3D" id="3.40.190.10">
    <property type="entry name" value="Periplasmic binding protein-like II"/>
    <property type="match status" value="1"/>
</dbReference>
<dbReference type="GO" id="GO:1904680">
    <property type="term" value="F:peptide transmembrane transporter activity"/>
    <property type="evidence" value="ECO:0007669"/>
    <property type="project" value="TreeGrafter"/>
</dbReference>
<dbReference type="Gene3D" id="3.10.105.10">
    <property type="entry name" value="Dipeptide-binding Protein, Domain 3"/>
    <property type="match status" value="1"/>
</dbReference>
<dbReference type="PANTHER" id="PTHR30290:SF65">
    <property type="entry name" value="MONOACYL PHOSPHATIDYLINOSITOL TETRAMANNOSIDE-BINDING PROTEIN LPQW-RELATED"/>
    <property type="match status" value="1"/>
</dbReference>
<reference evidence="3 4" key="1">
    <citation type="submission" date="2023-07" db="EMBL/GenBank/DDBJ databases">
        <title>Sorghum-associated microbial communities from plants grown in Nebraska, USA.</title>
        <authorList>
            <person name="Schachtman D."/>
        </authorList>
    </citation>
    <scope>NUCLEOTIDE SEQUENCE [LARGE SCALE GENOMIC DNA]</scope>
    <source>
        <strain evidence="3 4">DS1001</strain>
    </source>
</reference>
<dbReference type="RefSeq" id="WP_307357263.1">
    <property type="nucleotide sequence ID" value="NZ_JAUSTB010000002.1"/>
</dbReference>
<evidence type="ECO:0000313" key="3">
    <source>
        <dbReference type="EMBL" id="MDQ0144822.1"/>
    </source>
</evidence>
<comment type="caution">
    <text evidence="3">The sequence shown here is derived from an EMBL/GenBank/DDBJ whole genome shotgun (WGS) entry which is preliminary data.</text>
</comment>
<organism evidence="3 4">
    <name type="scientific">Pseudarthrobacter niigatensis</name>
    <dbReference type="NCBI Taxonomy" id="369935"/>
    <lineage>
        <taxon>Bacteria</taxon>
        <taxon>Bacillati</taxon>
        <taxon>Actinomycetota</taxon>
        <taxon>Actinomycetes</taxon>
        <taxon>Micrococcales</taxon>
        <taxon>Micrococcaceae</taxon>
        <taxon>Pseudarthrobacter</taxon>
    </lineage>
</organism>
<dbReference type="InterPro" id="IPR030678">
    <property type="entry name" value="Peptide/Ni-bd"/>
</dbReference>
<name>A0AAJ1WEC0_9MICC</name>
<evidence type="ECO:0000313" key="4">
    <source>
        <dbReference type="Proteomes" id="UP001239267"/>
    </source>
</evidence>
<dbReference type="GO" id="GO:0015833">
    <property type="term" value="P:peptide transport"/>
    <property type="evidence" value="ECO:0007669"/>
    <property type="project" value="TreeGrafter"/>
</dbReference>
<evidence type="ECO:0000259" key="2">
    <source>
        <dbReference type="Pfam" id="PF00496"/>
    </source>
</evidence>
<dbReference type="EMBL" id="JAUSTB010000002">
    <property type="protein sequence ID" value="MDQ0144822.1"/>
    <property type="molecule type" value="Genomic_DNA"/>
</dbReference>